<protein>
    <submittedName>
        <fullName evidence="1">Uncharacterized protein</fullName>
    </submittedName>
</protein>
<dbReference type="AlphaFoldDB" id="A0A016UPG9"/>
<dbReference type="Proteomes" id="UP000024635">
    <property type="component" value="Unassembled WGS sequence"/>
</dbReference>
<sequence length="74" mass="8360">MRGASLVTGLINAGHFTFILHEFAHCTRKKKKEAGKLDVTWPETVPHMLSSSNGNLTSHDTFILLFYFCKMFGE</sequence>
<evidence type="ECO:0000313" key="2">
    <source>
        <dbReference type="Proteomes" id="UP000024635"/>
    </source>
</evidence>
<organism evidence="1 2">
    <name type="scientific">Ancylostoma ceylanicum</name>
    <dbReference type="NCBI Taxonomy" id="53326"/>
    <lineage>
        <taxon>Eukaryota</taxon>
        <taxon>Metazoa</taxon>
        <taxon>Ecdysozoa</taxon>
        <taxon>Nematoda</taxon>
        <taxon>Chromadorea</taxon>
        <taxon>Rhabditida</taxon>
        <taxon>Rhabditina</taxon>
        <taxon>Rhabditomorpha</taxon>
        <taxon>Strongyloidea</taxon>
        <taxon>Ancylostomatidae</taxon>
        <taxon>Ancylostomatinae</taxon>
        <taxon>Ancylostoma</taxon>
    </lineage>
</organism>
<dbReference type="EMBL" id="JARK01001368">
    <property type="protein sequence ID" value="EYC16831.1"/>
    <property type="molecule type" value="Genomic_DNA"/>
</dbReference>
<evidence type="ECO:0000313" key="1">
    <source>
        <dbReference type="EMBL" id="EYC16831.1"/>
    </source>
</evidence>
<comment type="caution">
    <text evidence="1">The sequence shown here is derived from an EMBL/GenBank/DDBJ whole genome shotgun (WGS) entry which is preliminary data.</text>
</comment>
<keyword evidence="2" id="KW-1185">Reference proteome</keyword>
<reference evidence="2" key="1">
    <citation type="journal article" date="2015" name="Nat. Genet.">
        <title>The genome and transcriptome of the zoonotic hookworm Ancylostoma ceylanicum identify infection-specific gene families.</title>
        <authorList>
            <person name="Schwarz E.M."/>
            <person name="Hu Y."/>
            <person name="Antoshechkin I."/>
            <person name="Miller M.M."/>
            <person name="Sternberg P.W."/>
            <person name="Aroian R.V."/>
        </authorList>
    </citation>
    <scope>NUCLEOTIDE SEQUENCE</scope>
    <source>
        <strain evidence="2">HY135</strain>
    </source>
</reference>
<gene>
    <name evidence="1" type="primary">Acey_s0032.g2518</name>
    <name evidence="1" type="ORF">Y032_0032g2518</name>
</gene>
<proteinExistence type="predicted"/>
<accession>A0A016UPG9</accession>
<name>A0A016UPG9_9BILA</name>